<keyword evidence="7" id="KW-1185">Reference proteome</keyword>
<evidence type="ECO:0000259" key="4">
    <source>
        <dbReference type="PROSITE" id="PS50045"/>
    </source>
</evidence>
<evidence type="ECO:0000313" key="7">
    <source>
        <dbReference type="Proteomes" id="UP001601059"/>
    </source>
</evidence>
<dbReference type="Pfam" id="PF25601">
    <property type="entry name" value="AAA_lid_14"/>
    <property type="match status" value="1"/>
</dbReference>
<evidence type="ECO:0000256" key="2">
    <source>
        <dbReference type="ARBA" id="ARBA00022840"/>
    </source>
</evidence>
<feature type="coiled-coil region" evidence="3">
    <location>
        <begin position="187"/>
        <end position="214"/>
    </location>
</feature>
<dbReference type="Pfam" id="PF00158">
    <property type="entry name" value="Sigma54_activat"/>
    <property type="match status" value="1"/>
</dbReference>
<protein>
    <submittedName>
        <fullName evidence="6">Sigma 54-interacting transcriptional regulator</fullName>
    </submittedName>
</protein>
<name>A0ABW6KA37_9BACI</name>
<dbReference type="Gene3D" id="1.10.8.60">
    <property type="match status" value="1"/>
</dbReference>
<feature type="domain" description="Sigma-54 factor interaction" evidence="4">
    <location>
        <begin position="337"/>
        <end position="563"/>
    </location>
</feature>
<dbReference type="PROSITE" id="PS50045">
    <property type="entry name" value="SIGMA54_INTERACT_4"/>
    <property type="match status" value="1"/>
</dbReference>
<dbReference type="PANTHER" id="PTHR32071">
    <property type="entry name" value="TRANSCRIPTIONAL REGULATORY PROTEIN"/>
    <property type="match status" value="1"/>
</dbReference>
<dbReference type="InterPro" id="IPR000014">
    <property type="entry name" value="PAS"/>
</dbReference>
<dbReference type="SUPFAM" id="SSF52540">
    <property type="entry name" value="P-loop containing nucleoside triphosphate hydrolases"/>
    <property type="match status" value="1"/>
</dbReference>
<dbReference type="PANTHER" id="PTHR32071:SF57">
    <property type="entry name" value="C4-DICARBOXYLATE TRANSPORT TRANSCRIPTIONAL REGULATORY PROTEIN DCTD"/>
    <property type="match status" value="1"/>
</dbReference>
<reference evidence="6 7" key="1">
    <citation type="submission" date="2024-08" db="EMBL/GenBank/DDBJ databases">
        <title>Two novel Cytobacillus novel species.</title>
        <authorList>
            <person name="Liu G."/>
        </authorList>
    </citation>
    <scope>NUCLEOTIDE SEQUENCE [LARGE SCALE GENOMIC DNA]</scope>
    <source>
        <strain evidence="6 7">FJAT-54145</strain>
    </source>
</reference>
<dbReference type="Gene3D" id="3.30.450.20">
    <property type="entry name" value="PAS domain"/>
    <property type="match status" value="1"/>
</dbReference>
<dbReference type="InterPro" id="IPR025662">
    <property type="entry name" value="Sigma_54_int_dom_ATP-bd_1"/>
</dbReference>
<comment type="caution">
    <text evidence="6">The sequence shown here is derived from an EMBL/GenBank/DDBJ whole genome shotgun (WGS) entry which is preliminary data.</text>
</comment>
<evidence type="ECO:0000259" key="5">
    <source>
        <dbReference type="PROSITE" id="PS50112"/>
    </source>
</evidence>
<dbReference type="Gene3D" id="1.10.10.10">
    <property type="entry name" value="Winged helix-like DNA-binding domain superfamily/Winged helix DNA-binding domain"/>
    <property type="match status" value="1"/>
</dbReference>
<dbReference type="InterPro" id="IPR003593">
    <property type="entry name" value="AAA+_ATPase"/>
</dbReference>
<evidence type="ECO:0000313" key="6">
    <source>
        <dbReference type="EMBL" id="MFE8700130.1"/>
    </source>
</evidence>
<dbReference type="InterPro" id="IPR027417">
    <property type="entry name" value="P-loop_NTPase"/>
</dbReference>
<dbReference type="NCBIfam" id="TIGR00229">
    <property type="entry name" value="sensory_box"/>
    <property type="match status" value="1"/>
</dbReference>
<sequence length="688" mass="77984">MIAKKEIVILAGTRETRKALANQLDEIIGDLVNVKSYSVEEQLPPIIENQIIIFSSYLIDDEVKHIIGNGCKIIIANRTINYQFIDKLLFLPKETKVLYVNDFPETVSESIHTLKKLGIDHIHYVPYYPGKLLIEHTEIAVTPGEVELVPPSISQIVDIGVRLIDITTIIRILDVLQFPEENGLDIADKYTKKIIELSQKLAKTNNKINLLNRHLKEVVDGVNDGILAFTYNGKITVFNEVLEKLTGVSSKYAIGQNIRKVLKNHKLIEFLFSQTDTHDQYFSLKDTDVMVHRFHLLKEQSIVATFKNVNETIEMERAARNELVKKGYIAKYSFSDIIGNSLELQETKIVSMKLARTDLAILIQGESGTGKELFASAIHNESPRKTGPFLAVNFSALPEDLLESELFGYEDGAFTGAKKGGKKGLFEQADGGTIFLDEIGDISPKLQARLLRVLQEKEIRRVGGSRNIPINVRVIAATNKDLISMINHGTFREDLYHRLKVLFIELPPLRKRKGDLPVLIKHFIEETNSNHVDVSKDAIQILQDLPWYGNVRELKNTIDYMLAVHDGNVLNKKDIPGMNFFQRNKLQTTSTNEDFQEKRELSLSPEQEMIIEIIYKISLEGKIASRKSISEYTTGHNQYFELSEQQVRQRIQQLEELGFVTIGVGRSGTRLSRAGLDYVRLGSFEKAL</sequence>
<dbReference type="RefSeq" id="WP_389358918.1">
    <property type="nucleotide sequence ID" value="NZ_JBIACK010000001.1"/>
</dbReference>
<proteinExistence type="predicted"/>
<dbReference type="InterPro" id="IPR025943">
    <property type="entry name" value="Sigma_54_int_dom_ATP-bd_2"/>
</dbReference>
<dbReference type="PROSITE" id="PS00676">
    <property type="entry name" value="SIGMA54_INTERACT_2"/>
    <property type="match status" value="1"/>
</dbReference>
<dbReference type="InterPro" id="IPR058031">
    <property type="entry name" value="AAA_lid_NorR"/>
</dbReference>
<accession>A0ABW6KA37</accession>
<keyword evidence="1" id="KW-0547">Nucleotide-binding</keyword>
<gene>
    <name evidence="6" type="ORF">ACFYKX_05765</name>
</gene>
<dbReference type="SUPFAM" id="SSF55785">
    <property type="entry name" value="PYP-like sensor domain (PAS domain)"/>
    <property type="match status" value="1"/>
</dbReference>
<dbReference type="SMART" id="SM00382">
    <property type="entry name" value="AAA"/>
    <property type="match status" value="1"/>
</dbReference>
<feature type="domain" description="PAS" evidence="5">
    <location>
        <begin position="211"/>
        <end position="271"/>
    </location>
</feature>
<dbReference type="PROSITE" id="PS00675">
    <property type="entry name" value="SIGMA54_INTERACT_1"/>
    <property type="match status" value="1"/>
</dbReference>
<dbReference type="InterPro" id="IPR002078">
    <property type="entry name" value="Sigma_54_int"/>
</dbReference>
<dbReference type="InterPro" id="IPR036388">
    <property type="entry name" value="WH-like_DNA-bd_sf"/>
</dbReference>
<organism evidence="6 7">
    <name type="scientific">Cytobacillus spartinae</name>
    <dbReference type="NCBI Taxonomy" id="3299023"/>
    <lineage>
        <taxon>Bacteria</taxon>
        <taxon>Bacillati</taxon>
        <taxon>Bacillota</taxon>
        <taxon>Bacilli</taxon>
        <taxon>Bacillales</taxon>
        <taxon>Bacillaceae</taxon>
        <taxon>Cytobacillus</taxon>
    </lineage>
</organism>
<evidence type="ECO:0000256" key="3">
    <source>
        <dbReference type="SAM" id="Coils"/>
    </source>
</evidence>
<keyword evidence="3" id="KW-0175">Coiled coil</keyword>
<dbReference type="EMBL" id="JBIACK010000001">
    <property type="protein sequence ID" value="MFE8700130.1"/>
    <property type="molecule type" value="Genomic_DNA"/>
</dbReference>
<dbReference type="PROSITE" id="PS50112">
    <property type="entry name" value="PAS"/>
    <property type="match status" value="1"/>
</dbReference>
<dbReference type="InterPro" id="IPR035965">
    <property type="entry name" value="PAS-like_dom_sf"/>
</dbReference>
<dbReference type="Gene3D" id="3.40.50.300">
    <property type="entry name" value="P-loop containing nucleotide triphosphate hydrolases"/>
    <property type="match status" value="1"/>
</dbReference>
<dbReference type="Proteomes" id="UP001601059">
    <property type="component" value="Unassembled WGS sequence"/>
</dbReference>
<dbReference type="CDD" id="cd00009">
    <property type="entry name" value="AAA"/>
    <property type="match status" value="1"/>
</dbReference>
<keyword evidence="2" id="KW-0067">ATP-binding</keyword>
<evidence type="ECO:0000256" key="1">
    <source>
        <dbReference type="ARBA" id="ARBA00022741"/>
    </source>
</evidence>